<feature type="region of interest" description="Disordered" evidence="1">
    <location>
        <begin position="1"/>
        <end position="30"/>
    </location>
</feature>
<dbReference type="AlphaFoldDB" id="E3JSC0"/>
<dbReference type="GeneID" id="10546961"/>
<dbReference type="InParanoid" id="E3JSC0"/>
<proteinExistence type="predicted"/>
<feature type="region of interest" description="Disordered" evidence="1">
    <location>
        <begin position="109"/>
        <end position="142"/>
    </location>
</feature>
<evidence type="ECO:0000313" key="2">
    <source>
        <dbReference type="EMBL" id="EFP74845.2"/>
    </source>
</evidence>
<protein>
    <submittedName>
        <fullName evidence="2">Uncharacterized protein</fullName>
    </submittedName>
</protein>
<organism evidence="2 3">
    <name type="scientific">Puccinia graminis f. sp. tritici (strain CRL 75-36-700-3 / race SCCL)</name>
    <name type="common">Black stem rust fungus</name>
    <dbReference type="NCBI Taxonomy" id="418459"/>
    <lineage>
        <taxon>Eukaryota</taxon>
        <taxon>Fungi</taxon>
        <taxon>Dikarya</taxon>
        <taxon>Basidiomycota</taxon>
        <taxon>Pucciniomycotina</taxon>
        <taxon>Pucciniomycetes</taxon>
        <taxon>Pucciniales</taxon>
        <taxon>Pucciniaceae</taxon>
        <taxon>Puccinia</taxon>
    </lineage>
</organism>
<feature type="compositionally biased region" description="Basic and acidic residues" evidence="1">
    <location>
        <begin position="109"/>
        <end position="141"/>
    </location>
</feature>
<evidence type="ECO:0000313" key="3">
    <source>
        <dbReference type="Proteomes" id="UP000008783"/>
    </source>
</evidence>
<reference evidence="3" key="2">
    <citation type="journal article" date="2011" name="Proc. Natl. Acad. Sci. U.S.A.">
        <title>Obligate biotrophy features unraveled by the genomic analysis of rust fungi.</title>
        <authorList>
            <person name="Duplessis S."/>
            <person name="Cuomo C.A."/>
            <person name="Lin Y.-C."/>
            <person name="Aerts A."/>
            <person name="Tisserant E."/>
            <person name="Veneault-Fourrey C."/>
            <person name="Joly D.L."/>
            <person name="Hacquard S."/>
            <person name="Amselem J."/>
            <person name="Cantarel B.L."/>
            <person name="Chiu R."/>
            <person name="Coutinho P.M."/>
            <person name="Feau N."/>
            <person name="Field M."/>
            <person name="Frey P."/>
            <person name="Gelhaye E."/>
            <person name="Goldberg J."/>
            <person name="Grabherr M.G."/>
            <person name="Kodira C.D."/>
            <person name="Kohler A."/>
            <person name="Kuees U."/>
            <person name="Lindquist E.A."/>
            <person name="Lucas S.M."/>
            <person name="Mago R."/>
            <person name="Mauceli E."/>
            <person name="Morin E."/>
            <person name="Murat C."/>
            <person name="Pangilinan J.L."/>
            <person name="Park R."/>
            <person name="Pearson M."/>
            <person name="Quesneville H."/>
            <person name="Rouhier N."/>
            <person name="Sakthikumar S."/>
            <person name="Salamov A.A."/>
            <person name="Schmutz J."/>
            <person name="Selles B."/>
            <person name="Shapiro H."/>
            <person name="Tanguay P."/>
            <person name="Tuskan G.A."/>
            <person name="Henrissat B."/>
            <person name="Van de Peer Y."/>
            <person name="Rouze P."/>
            <person name="Ellis J.G."/>
            <person name="Dodds P.N."/>
            <person name="Schein J.E."/>
            <person name="Zhong S."/>
            <person name="Hamelin R.C."/>
            <person name="Grigoriev I.V."/>
            <person name="Szabo L.J."/>
            <person name="Martin F."/>
        </authorList>
    </citation>
    <scope>NUCLEOTIDE SEQUENCE [LARGE SCALE GENOMIC DNA]</scope>
    <source>
        <strain evidence="3">CRL 75-36-700-3 / race SCCL</strain>
    </source>
</reference>
<dbReference type="Proteomes" id="UP000008783">
    <property type="component" value="Unassembled WGS sequence"/>
</dbReference>
<dbReference type="VEuPathDB" id="FungiDB:PGTG_01438"/>
<dbReference type="KEGG" id="pgr:PGTG_01438"/>
<keyword evidence="3" id="KW-1185">Reference proteome</keyword>
<gene>
    <name evidence="2" type="ORF">PGTG_01438</name>
</gene>
<accession>E3JSC0</accession>
<dbReference type="HOGENOM" id="CLU_1540844_0_0_1"/>
<dbReference type="EMBL" id="DS178263">
    <property type="protein sequence ID" value="EFP74845.2"/>
    <property type="molecule type" value="Genomic_DNA"/>
</dbReference>
<name>E3JSC0_PUCGT</name>
<dbReference type="RefSeq" id="XP_003319264.2">
    <property type="nucleotide sequence ID" value="XM_003319216.2"/>
</dbReference>
<evidence type="ECO:0000256" key="1">
    <source>
        <dbReference type="SAM" id="MobiDB-lite"/>
    </source>
</evidence>
<sequence>MSAAYRRATHIPPGGHGSTPRPRRPPGFKAANLTSADRKVWLGRRRSVRPSRYRAGCRRDAPVVDHINQLGIFLFGHISNSKPEDDMFAAVVVSTTIIAVAHLYFTRQETPRQEGHRREAEQKRQEAERKRQEAERKRQEAHAAMMKIQEEILLRVRELAKAVAELKITHDSRL</sequence>
<reference key="1">
    <citation type="submission" date="2007-01" db="EMBL/GenBank/DDBJ databases">
        <title>The Genome Sequence of Puccinia graminis f. sp. tritici Strain CRL 75-36-700-3.</title>
        <authorList>
            <consortium name="The Broad Institute Genome Sequencing Platform"/>
            <person name="Birren B."/>
            <person name="Lander E."/>
            <person name="Galagan J."/>
            <person name="Nusbaum C."/>
            <person name="Devon K."/>
            <person name="Cuomo C."/>
            <person name="Jaffe D."/>
            <person name="Butler J."/>
            <person name="Alvarez P."/>
            <person name="Gnerre S."/>
            <person name="Grabherr M."/>
            <person name="Mauceli E."/>
            <person name="Brockman W."/>
            <person name="Young S."/>
            <person name="LaButti K."/>
            <person name="Sykes S."/>
            <person name="DeCaprio D."/>
            <person name="Crawford M."/>
            <person name="Koehrsen M."/>
            <person name="Engels R."/>
            <person name="Montgomery P."/>
            <person name="Pearson M."/>
            <person name="Howarth C."/>
            <person name="Larson L."/>
            <person name="White J."/>
            <person name="Zeng Q."/>
            <person name="Kodira C."/>
            <person name="Yandava C."/>
            <person name="Alvarado L."/>
            <person name="O'Leary S."/>
            <person name="Szabo L."/>
            <person name="Dean R."/>
            <person name="Schein J."/>
        </authorList>
    </citation>
    <scope>NUCLEOTIDE SEQUENCE</scope>
    <source>
        <strain>CRL 75-36-700-3</strain>
    </source>
</reference>